<feature type="region of interest" description="Disordered" evidence="1">
    <location>
        <begin position="15"/>
        <end position="53"/>
    </location>
</feature>
<evidence type="ECO:0008006" key="5">
    <source>
        <dbReference type="Google" id="ProtNLM"/>
    </source>
</evidence>
<comment type="caution">
    <text evidence="3">The sequence shown here is derived from an EMBL/GenBank/DDBJ whole genome shotgun (WGS) entry which is preliminary data.</text>
</comment>
<protein>
    <recommendedName>
        <fullName evidence="5">Integral membrane protein</fullName>
    </recommendedName>
</protein>
<feature type="compositionally biased region" description="Basic and acidic residues" evidence="1">
    <location>
        <begin position="40"/>
        <end position="51"/>
    </location>
</feature>
<reference evidence="4" key="1">
    <citation type="journal article" date="2019" name="Int. J. Syst. Evol. Microbiol.">
        <title>The Global Catalogue of Microorganisms (GCM) 10K type strain sequencing project: providing services to taxonomists for standard genome sequencing and annotation.</title>
        <authorList>
            <consortium name="The Broad Institute Genomics Platform"/>
            <consortium name="The Broad Institute Genome Sequencing Center for Infectious Disease"/>
            <person name="Wu L."/>
            <person name="Ma J."/>
        </authorList>
    </citation>
    <scope>NUCLEOTIDE SEQUENCE [LARGE SCALE GENOMIC DNA]</scope>
    <source>
        <strain evidence="4">JCM 9687</strain>
    </source>
</reference>
<dbReference type="Proteomes" id="UP001500483">
    <property type="component" value="Unassembled WGS sequence"/>
</dbReference>
<evidence type="ECO:0000256" key="2">
    <source>
        <dbReference type="SAM" id="Phobius"/>
    </source>
</evidence>
<proteinExistence type="predicted"/>
<sequence>MNPVIAVAIPVRTRPLTRGGRAGSPRSGRCADRPSGGSRSEQRPRPFDPRAELPGTAARNVAMTSRADSARAEHIASVLRERIYGSIACLSTLLVLVRHPGEHVEPWTAVLDVVVATGGLWAASLLSEYVAHLAVREVVAEPLHPARMLRASGQILQAAVLPVLLLAGSALGRVPFAVATWTSIWFLVATMGVFAVLAVRRTRLPWWKRAVLVLVLIGLGLLVVLLKSAH</sequence>
<keyword evidence="2" id="KW-0812">Transmembrane</keyword>
<evidence type="ECO:0000313" key="3">
    <source>
        <dbReference type="EMBL" id="GAA3364796.1"/>
    </source>
</evidence>
<keyword evidence="2" id="KW-0472">Membrane</keyword>
<feature type="transmembrane region" description="Helical" evidence="2">
    <location>
        <begin position="178"/>
        <end position="199"/>
    </location>
</feature>
<name>A0ABP6S0E7_9PSEU</name>
<feature type="transmembrane region" description="Helical" evidence="2">
    <location>
        <begin position="211"/>
        <end position="229"/>
    </location>
</feature>
<gene>
    <name evidence="3" type="ORF">GCM10020366_62140</name>
</gene>
<accession>A0ABP6S0E7</accession>
<keyword evidence="4" id="KW-1185">Reference proteome</keyword>
<evidence type="ECO:0000313" key="4">
    <source>
        <dbReference type="Proteomes" id="UP001500483"/>
    </source>
</evidence>
<evidence type="ECO:0000256" key="1">
    <source>
        <dbReference type="SAM" id="MobiDB-lite"/>
    </source>
</evidence>
<dbReference type="EMBL" id="BAAAYK010000038">
    <property type="protein sequence ID" value="GAA3364796.1"/>
    <property type="molecule type" value="Genomic_DNA"/>
</dbReference>
<organism evidence="3 4">
    <name type="scientific">Saccharopolyspora gregorii</name>
    <dbReference type="NCBI Taxonomy" id="33914"/>
    <lineage>
        <taxon>Bacteria</taxon>
        <taxon>Bacillati</taxon>
        <taxon>Actinomycetota</taxon>
        <taxon>Actinomycetes</taxon>
        <taxon>Pseudonocardiales</taxon>
        <taxon>Pseudonocardiaceae</taxon>
        <taxon>Saccharopolyspora</taxon>
    </lineage>
</organism>
<keyword evidence="2" id="KW-1133">Transmembrane helix</keyword>